<feature type="region of interest" description="Disordered" evidence="1">
    <location>
        <begin position="190"/>
        <end position="249"/>
    </location>
</feature>
<dbReference type="EMBL" id="CP089274">
    <property type="protein sequence ID" value="USP74268.1"/>
    <property type="molecule type" value="Genomic_DNA"/>
</dbReference>
<dbReference type="GO" id="GO:0000492">
    <property type="term" value="P:box C/D snoRNP assembly"/>
    <property type="evidence" value="ECO:0007669"/>
    <property type="project" value="TreeGrafter"/>
</dbReference>
<gene>
    <name evidence="3" type="ORF">yc1106_01542</name>
</gene>
<sequence>MGAMLWPARPNKLLTPAGIDHDFNFLSNIERNMDKADKVAANATATAPEQGLSTRQRAGVPYSKLEIAAGVTIIRAPQGLSRQRENRSHMSATKKASRNIVWTLEWIDDASKRRVLTQTSSVQLIKDAQPFAPHGTEAKSKKRKLNTEAPAPASAPAVTSPKASQSQHHHAQPVAEAQEQSLLPLHVDAETPIDHASPGPVSPGRGDATPRRSDQGQAAAKRQTDVPDIHHSDPDHDERAPQPMDHGRQPKFFLLKPRTSTTRRVLIPLDSSSTIAESLRGRTILEFPTIHVFPPDLGELPKDEFMLEDEYAELEGEQQKEFDELMGELDPEILKRLKEGEEGASRDGAGGVGEDEVDSKKILDVLKQDLGRRL</sequence>
<dbReference type="GO" id="GO:0048254">
    <property type="term" value="P:snoRNA localization"/>
    <property type="evidence" value="ECO:0007669"/>
    <property type="project" value="TreeGrafter"/>
</dbReference>
<dbReference type="InterPro" id="IPR057721">
    <property type="entry name" value="BCD1_alpha/beta"/>
</dbReference>
<dbReference type="GO" id="GO:0070761">
    <property type="term" value="C:pre-snoRNP complex"/>
    <property type="evidence" value="ECO:0007669"/>
    <property type="project" value="TreeGrafter"/>
</dbReference>
<dbReference type="GO" id="GO:0000463">
    <property type="term" value="P:maturation of LSU-rRNA from tricistronic rRNA transcript (SSU-rRNA, 5.8S rRNA, LSU-rRNA)"/>
    <property type="evidence" value="ECO:0007669"/>
    <property type="project" value="TreeGrafter"/>
</dbReference>
<reference evidence="3" key="1">
    <citation type="submission" date="2021-12" db="EMBL/GenBank/DDBJ databases">
        <title>Curvularia clavata genome.</title>
        <authorList>
            <person name="Cao Y."/>
        </authorList>
    </citation>
    <scope>NUCLEOTIDE SEQUENCE</scope>
    <source>
        <strain evidence="3">Yc1106</strain>
    </source>
</reference>
<keyword evidence="4" id="KW-1185">Reference proteome</keyword>
<protein>
    <recommendedName>
        <fullName evidence="2">BCD1 alpha/beta domain-containing protein</fullName>
    </recommendedName>
</protein>
<dbReference type="OrthoDB" id="272357at2759"/>
<dbReference type="AlphaFoldDB" id="A0A9Q8Z5H0"/>
<evidence type="ECO:0000259" key="2">
    <source>
        <dbReference type="Pfam" id="PF25790"/>
    </source>
</evidence>
<proteinExistence type="predicted"/>
<feature type="compositionally biased region" description="Basic and acidic residues" evidence="1">
    <location>
        <begin position="222"/>
        <end position="248"/>
    </location>
</feature>
<organism evidence="3 4">
    <name type="scientific">Curvularia clavata</name>
    <dbReference type="NCBI Taxonomy" id="95742"/>
    <lineage>
        <taxon>Eukaryota</taxon>
        <taxon>Fungi</taxon>
        <taxon>Dikarya</taxon>
        <taxon>Ascomycota</taxon>
        <taxon>Pezizomycotina</taxon>
        <taxon>Dothideomycetes</taxon>
        <taxon>Pleosporomycetidae</taxon>
        <taxon>Pleosporales</taxon>
        <taxon>Pleosporineae</taxon>
        <taxon>Pleosporaceae</taxon>
        <taxon>Curvularia</taxon>
    </lineage>
</organism>
<feature type="domain" description="BCD1 alpha/beta" evidence="2">
    <location>
        <begin position="69"/>
        <end position="296"/>
    </location>
</feature>
<evidence type="ECO:0000313" key="4">
    <source>
        <dbReference type="Proteomes" id="UP001056012"/>
    </source>
</evidence>
<accession>A0A9Q8Z5H0</accession>
<dbReference type="InterPro" id="IPR051639">
    <property type="entry name" value="BCD1"/>
</dbReference>
<dbReference type="PANTHER" id="PTHR13483:SF11">
    <property type="entry name" value="ZINC FINGER HIT DOMAIN-CONTAINING PROTEIN 3"/>
    <property type="match status" value="1"/>
</dbReference>
<dbReference type="Pfam" id="PF25790">
    <property type="entry name" value="BCD1"/>
    <property type="match status" value="1"/>
</dbReference>
<dbReference type="Proteomes" id="UP001056012">
    <property type="component" value="Chromosome 1"/>
</dbReference>
<evidence type="ECO:0000256" key="1">
    <source>
        <dbReference type="SAM" id="MobiDB-lite"/>
    </source>
</evidence>
<feature type="region of interest" description="Disordered" evidence="1">
    <location>
        <begin position="127"/>
        <end position="177"/>
    </location>
</feature>
<name>A0A9Q8Z5H0_CURCL</name>
<dbReference type="PANTHER" id="PTHR13483">
    <property type="entry name" value="BOX C_D SNORNA PROTEIN 1-RELATED"/>
    <property type="match status" value="1"/>
</dbReference>
<dbReference type="VEuPathDB" id="FungiDB:yc1106_01542"/>
<dbReference type="GO" id="GO:0005634">
    <property type="term" value="C:nucleus"/>
    <property type="evidence" value="ECO:0007669"/>
    <property type="project" value="TreeGrafter"/>
</dbReference>
<feature type="compositionally biased region" description="Low complexity" evidence="1">
    <location>
        <begin position="149"/>
        <end position="164"/>
    </location>
</feature>
<evidence type="ECO:0000313" key="3">
    <source>
        <dbReference type="EMBL" id="USP74268.1"/>
    </source>
</evidence>